<dbReference type="PROSITE" id="PS50294">
    <property type="entry name" value="WD_REPEATS_REGION"/>
    <property type="match status" value="1"/>
</dbReference>
<keyword evidence="5" id="KW-1185">Reference proteome</keyword>
<evidence type="ECO:0000313" key="5">
    <source>
        <dbReference type="Proteomes" id="UP001432322"/>
    </source>
</evidence>
<dbReference type="InterPro" id="IPR045151">
    <property type="entry name" value="DCAF8"/>
</dbReference>
<dbReference type="InterPro" id="IPR036322">
    <property type="entry name" value="WD40_repeat_dom_sf"/>
</dbReference>
<dbReference type="InterPro" id="IPR015943">
    <property type="entry name" value="WD40/YVTN_repeat-like_dom_sf"/>
</dbReference>
<keyword evidence="1 3" id="KW-0853">WD repeat</keyword>
<gene>
    <name evidence="4" type="ORF">PFISCL1PPCAC_19915</name>
</gene>
<evidence type="ECO:0000256" key="3">
    <source>
        <dbReference type="PROSITE-ProRule" id="PRU00221"/>
    </source>
</evidence>
<accession>A0AAV5WE36</accession>
<evidence type="ECO:0000256" key="1">
    <source>
        <dbReference type="ARBA" id="ARBA00022574"/>
    </source>
</evidence>
<evidence type="ECO:0008006" key="6">
    <source>
        <dbReference type="Google" id="ProtNLM"/>
    </source>
</evidence>
<dbReference type="InterPro" id="IPR019775">
    <property type="entry name" value="WD40_repeat_CS"/>
</dbReference>
<dbReference type="Pfam" id="PF00400">
    <property type="entry name" value="WD40"/>
    <property type="match status" value="1"/>
</dbReference>
<protein>
    <recommendedName>
        <fullName evidence="6">WD40 domain-containing protein</fullName>
    </recommendedName>
</protein>
<dbReference type="Gene3D" id="2.130.10.10">
    <property type="entry name" value="YVTN repeat-like/Quinoprotein amine dehydrogenase"/>
    <property type="match status" value="2"/>
</dbReference>
<dbReference type="GO" id="GO:0080008">
    <property type="term" value="C:Cul4-RING E3 ubiquitin ligase complex"/>
    <property type="evidence" value="ECO:0007669"/>
    <property type="project" value="TreeGrafter"/>
</dbReference>
<name>A0AAV5WE36_9BILA</name>
<evidence type="ECO:0000256" key="2">
    <source>
        <dbReference type="ARBA" id="ARBA00022737"/>
    </source>
</evidence>
<dbReference type="SUPFAM" id="SSF50978">
    <property type="entry name" value="WD40 repeat-like"/>
    <property type="match status" value="1"/>
</dbReference>
<feature type="repeat" description="WD" evidence="3">
    <location>
        <begin position="52"/>
        <end position="86"/>
    </location>
</feature>
<organism evidence="4 5">
    <name type="scientific">Pristionchus fissidentatus</name>
    <dbReference type="NCBI Taxonomy" id="1538716"/>
    <lineage>
        <taxon>Eukaryota</taxon>
        <taxon>Metazoa</taxon>
        <taxon>Ecdysozoa</taxon>
        <taxon>Nematoda</taxon>
        <taxon>Chromadorea</taxon>
        <taxon>Rhabditida</taxon>
        <taxon>Rhabditina</taxon>
        <taxon>Diplogasteromorpha</taxon>
        <taxon>Diplogasteroidea</taxon>
        <taxon>Neodiplogasteridae</taxon>
        <taxon>Pristionchus</taxon>
    </lineage>
</organism>
<dbReference type="PANTHER" id="PTHR15574">
    <property type="entry name" value="WD REPEAT DOMAIN-CONTAINING FAMILY"/>
    <property type="match status" value="1"/>
</dbReference>
<dbReference type="PROSITE" id="PS00678">
    <property type="entry name" value="WD_REPEATS_1"/>
    <property type="match status" value="1"/>
</dbReference>
<reference evidence="4" key="1">
    <citation type="submission" date="2023-10" db="EMBL/GenBank/DDBJ databases">
        <title>Genome assembly of Pristionchus species.</title>
        <authorList>
            <person name="Yoshida K."/>
            <person name="Sommer R.J."/>
        </authorList>
    </citation>
    <scope>NUCLEOTIDE SEQUENCE</scope>
    <source>
        <strain evidence="4">RS5133</strain>
    </source>
</reference>
<comment type="caution">
    <text evidence="4">The sequence shown here is derived from an EMBL/GenBank/DDBJ whole genome shotgun (WGS) entry which is preliminary data.</text>
</comment>
<feature type="non-terminal residue" evidence="4">
    <location>
        <position position="1"/>
    </location>
</feature>
<dbReference type="Proteomes" id="UP001432322">
    <property type="component" value="Unassembled WGS sequence"/>
</dbReference>
<evidence type="ECO:0000313" key="4">
    <source>
        <dbReference type="EMBL" id="GMT28618.1"/>
    </source>
</evidence>
<dbReference type="InterPro" id="IPR001680">
    <property type="entry name" value="WD40_rpt"/>
</dbReference>
<keyword evidence="2" id="KW-0677">Repeat</keyword>
<dbReference type="SMART" id="SM00320">
    <property type="entry name" value="WD40"/>
    <property type="match status" value="6"/>
</dbReference>
<dbReference type="GO" id="GO:0005737">
    <property type="term" value="C:cytoplasm"/>
    <property type="evidence" value="ECO:0007669"/>
    <property type="project" value="TreeGrafter"/>
</dbReference>
<sequence>ASFQTFMRRNTIHGLRPKTIWDREIGLKTGLKTEDVMNGSEVMEKLDIYKEAGGHEGCVNTLKWNLAGSLLASGSDDTRIKLWDVDGHCQCTYETSHTGNIFGVEFIPGMSDRFIMSCAGDGNVILIDLETKDELSKWTTRGRVKSIASCTYSPKTCWSISEDKFVRRHDCRAISTDVNFKIGYNGKSIAASDLHPHWLAIGSESTHVLIFDTRNTRRPLMEMGPLDKRPQDPFYITHVTFAKKSNMLLANYGRGSTYLFDLDESSRESVFCRKLDEFRQWDINSYERPMHPPISPLVQSTVDQVQLLFSNLQYSHGFLQLNTLLQRHDLSAIERASILLLRSKLFTGRKWEGDSYSAAQDALCASIILPFDPEPTLRLIAALESMEQTDICLEIINLFKTRFPDRIDEVKAREKSLNAISAPNRRTRNLRRNSTLIRDYFQRYAGYHVNQSTDIKEAAFFGPSEEFIMCGSDSGHIVVYNRENSSVATLLKADSSIVNVIQPHPSLPLIASSGLDKKFVLFAPFNHSCTPLMAPLSRRVHFSAAEPIMTRLSTRNLVRDIILLNRLGIVEHQQCQVS</sequence>
<proteinExistence type="predicted"/>
<dbReference type="PROSITE" id="PS50082">
    <property type="entry name" value="WD_REPEATS_2"/>
    <property type="match status" value="1"/>
</dbReference>
<dbReference type="EMBL" id="BTSY01000005">
    <property type="protein sequence ID" value="GMT28618.1"/>
    <property type="molecule type" value="Genomic_DNA"/>
</dbReference>
<dbReference type="AlphaFoldDB" id="A0AAV5WE36"/>